<dbReference type="HOGENOM" id="CLU_738503_0_0_1"/>
<dbReference type="Gramene" id="EFJ36353">
    <property type="protein sequence ID" value="EFJ36353"/>
    <property type="gene ID" value="SELMODRAFT_404276"/>
</dbReference>
<keyword evidence="3" id="KW-1185">Reference proteome</keyword>
<dbReference type="InParanoid" id="D8QUU2"/>
<organism evidence="3">
    <name type="scientific">Selaginella moellendorffii</name>
    <name type="common">Spikemoss</name>
    <dbReference type="NCBI Taxonomy" id="88036"/>
    <lineage>
        <taxon>Eukaryota</taxon>
        <taxon>Viridiplantae</taxon>
        <taxon>Streptophyta</taxon>
        <taxon>Embryophyta</taxon>
        <taxon>Tracheophyta</taxon>
        <taxon>Lycopodiopsida</taxon>
        <taxon>Selaginellales</taxon>
        <taxon>Selaginellaceae</taxon>
        <taxon>Selaginella</taxon>
    </lineage>
</organism>
<feature type="region of interest" description="Disordered" evidence="1">
    <location>
        <begin position="286"/>
        <end position="305"/>
    </location>
</feature>
<evidence type="ECO:0000313" key="3">
    <source>
        <dbReference type="Proteomes" id="UP000001514"/>
    </source>
</evidence>
<feature type="compositionally biased region" description="Basic residues" evidence="1">
    <location>
        <begin position="199"/>
        <end position="213"/>
    </location>
</feature>
<feature type="compositionally biased region" description="Basic and acidic residues" evidence="1">
    <location>
        <begin position="227"/>
        <end position="240"/>
    </location>
</feature>
<evidence type="ECO:0000313" key="2">
    <source>
        <dbReference type="EMBL" id="EFJ36353.1"/>
    </source>
</evidence>
<dbReference type="STRING" id="88036.D8QUU2"/>
<dbReference type="EMBL" id="GL377567">
    <property type="protein sequence ID" value="EFJ36353.1"/>
    <property type="molecule type" value="Genomic_DNA"/>
</dbReference>
<dbReference type="AlphaFoldDB" id="D8QUU2"/>
<feature type="compositionally biased region" description="Acidic residues" evidence="1">
    <location>
        <begin position="170"/>
        <end position="182"/>
    </location>
</feature>
<reference evidence="2 3" key="1">
    <citation type="journal article" date="2011" name="Science">
        <title>The Selaginella genome identifies genetic changes associated with the evolution of vascular plants.</title>
        <authorList>
            <person name="Banks J.A."/>
            <person name="Nishiyama T."/>
            <person name="Hasebe M."/>
            <person name="Bowman J.L."/>
            <person name="Gribskov M."/>
            <person name="dePamphilis C."/>
            <person name="Albert V.A."/>
            <person name="Aono N."/>
            <person name="Aoyama T."/>
            <person name="Ambrose B.A."/>
            <person name="Ashton N.W."/>
            <person name="Axtell M.J."/>
            <person name="Barker E."/>
            <person name="Barker M.S."/>
            <person name="Bennetzen J.L."/>
            <person name="Bonawitz N.D."/>
            <person name="Chapple C."/>
            <person name="Cheng C."/>
            <person name="Correa L.G."/>
            <person name="Dacre M."/>
            <person name="DeBarry J."/>
            <person name="Dreyer I."/>
            <person name="Elias M."/>
            <person name="Engstrom E.M."/>
            <person name="Estelle M."/>
            <person name="Feng L."/>
            <person name="Finet C."/>
            <person name="Floyd S.K."/>
            <person name="Frommer W.B."/>
            <person name="Fujita T."/>
            <person name="Gramzow L."/>
            <person name="Gutensohn M."/>
            <person name="Harholt J."/>
            <person name="Hattori M."/>
            <person name="Heyl A."/>
            <person name="Hirai T."/>
            <person name="Hiwatashi Y."/>
            <person name="Ishikawa M."/>
            <person name="Iwata M."/>
            <person name="Karol K.G."/>
            <person name="Koehler B."/>
            <person name="Kolukisaoglu U."/>
            <person name="Kubo M."/>
            <person name="Kurata T."/>
            <person name="Lalonde S."/>
            <person name="Li K."/>
            <person name="Li Y."/>
            <person name="Litt A."/>
            <person name="Lyons E."/>
            <person name="Manning G."/>
            <person name="Maruyama T."/>
            <person name="Michael T.P."/>
            <person name="Mikami K."/>
            <person name="Miyazaki S."/>
            <person name="Morinaga S."/>
            <person name="Murata T."/>
            <person name="Mueller-Roeber B."/>
            <person name="Nelson D.R."/>
            <person name="Obara M."/>
            <person name="Oguri Y."/>
            <person name="Olmstead R.G."/>
            <person name="Onodera N."/>
            <person name="Petersen B.L."/>
            <person name="Pils B."/>
            <person name="Prigge M."/>
            <person name="Rensing S.A."/>
            <person name="Riano-Pachon D.M."/>
            <person name="Roberts A.W."/>
            <person name="Sato Y."/>
            <person name="Scheller H.V."/>
            <person name="Schulz B."/>
            <person name="Schulz C."/>
            <person name="Shakirov E.V."/>
            <person name="Shibagaki N."/>
            <person name="Shinohara N."/>
            <person name="Shippen D.E."/>
            <person name="Soerensen I."/>
            <person name="Sotooka R."/>
            <person name="Sugimoto N."/>
            <person name="Sugita M."/>
            <person name="Sumikawa N."/>
            <person name="Tanurdzic M."/>
            <person name="Theissen G."/>
            <person name="Ulvskov P."/>
            <person name="Wakazuki S."/>
            <person name="Weng J.K."/>
            <person name="Willats W.W."/>
            <person name="Wipf D."/>
            <person name="Wolf P.G."/>
            <person name="Yang L."/>
            <person name="Zimmer A.D."/>
            <person name="Zhu Q."/>
            <person name="Mitros T."/>
            <person name="Hellsten U."/>
            <person name="Loque D."/>
            <person name="Otillar R."/>
            <person name="Salamov A."/>
            <person name="Schmutz J."/>
            <person name="Shapiro H."/>
            <person name="Lindquist E."/>
            <person name="Lucas S."/>
            <person name="Rokhsar D."/>
            <person name="Grigoriev I.V."/>
        </authorList>
    </citation>
    <scope>NUCLEOTIDE SEQUENCE [LARGE SCALE GENOMIC DNA]</scope>
</reference>
<name>D8QUU2_SELML</name>
<feature type="region of interest" description="Disordered" evidence="1">
    <location>
        <begin position="160"/>
        <end position="280"/>
    </location>
</feature>
<proteinExistence type="predicted"/>
<dbReference type="Proteomes" id="UP000001514">
    <property type="component" value="Unassembled WGS sequence"/>
</dbReference>
<accession>D8QUU2</accession>
<dbReference type="KEGG" id="smo:SELMODRAFT_404276"/>
<feature type="compositionally biased region" description="Basic and acidic residues" evidence="1">
    <location>
        <begin position="183"/>
        <end position="198"/>
    </location>
</feature>
<protein>
    <submittedName>
        <fullName evidence="2">Uncharacterized protein</fullName>
    </submittedName>
</protein>
<gene>
    <name evidence="2" type="ORF">SELMODRAFT_404276</name>
</gene>
<dbReference type="GO" id="GO:0005634">
    <property type="term" value="C:nucleus"/>
    <property type="evidence" value="ECO:0000318"/>
    <property type="project" value="GO_Central"/>
</dbReference>
<sequence length="375" mass="41966">MASLAQAPPTLGEPPWSTTSTILNPFWSRIFPIYDAHFGVVISPWSDSAGATAPLSLGESAPDPRRLPQTSRASSPRPPASIPREPNLLAKVEVTKPIVYVVGLKYLAPVKIDPRNLDPRFLFEEIPQPPKVVDVLRSSKQKRHREGWCLHVRKALLKTAASEGDKAAEQDDDEKEEDEDEDMLKKMEELKSLMDSKSKQAKKKAAKRKQKAKKSLDRVEDADDDMLDKMSKQDMERKDDEDNDVDSDVERERARLKATLHGGNAEEGLMQETKSCGRRTWKRMLLRRRGGGRQSSHRVAPQGQALEGTDCTAMVQSRHLRQFRSNLGDGYQHKDASLTDVTVAPGKLKRAREDFEVVAAEPSGSFDSSSDEEED</sequence>
<dbReference type="eggNOG" id="KOG1098">
    <property type="taxonomic scope" value="Eukaryota"/>
</dbReference>
<evidence type="ECO:0000256" key="1">
    <source>
        <dbReference type="SAM" id="MobiDB-lite"/>
    </source>
</evidence>
<feature type="region of interest" description="Disordered" evidence="1">
    <location>
        <begin position="53"/>
        <end position="84"/>
    </location>
</feature>